<dbReference type="HOGENOM" id="CLU_078518_3_0_9"/>
<dbReference type="PIRSF" id="PIRSF003107">
    <property type="entry name" value="PhoU"/>
    <property type="match status" value="1"/>
</dbReference>
<feature type="domain" description="PhoU" evidence="8">
    <location>
        <begin position="20"/>
        <end position="107"/>
    </location>
</feature>
<dbReference type="NCBIfam" id="TIGR02135">
    <property type="entry name" value="phoU_full"/>
    <property type="match status" value="1"/>
</dbReference>
<dbReference type="SUPFAM" id="SSF109755">
    <property type="entry name" value="PhoU-like"/>
    <property type="match status" value="1"/>
</dbReference>
<dbReference type="InterPro" id="IPR038078">
    <property type="entry name" value="PhoU-like_sf"/>
</dbReference>
<dbReference type="PANTHER" id="PTHR42930:SF3">
    <property type="entry name" value="PHOSPHATE-SPECIFIC TRANSPORT SYSTEM ACCESSORY PROTEIN PHOU"/>
    <property type="match status" value="1"/>
</dbReference>
<evidence type="ECO:0000259" key="8">
    <source>
        <dbReference type="Pfam" id="PF01895"/>
    </source>
</evidence>
<dbReference type="AlphaFoldDB" id="B9E1C4"/>
<reference evidence="10" key="1">
    <citation type="submission" date="2005-09" db="EMBL/GenBank/DDBJ databases">
        <title>Complete genome sequence of Clostridium kluyveri and comparative genomics of Clostridia species.</title>
        <authorList>
            <person name="Inui M."/>
            <person name="Nonaka H."/>
            <person name="Shinoda Y."/>
            <person name="Ikenaga Y."/>
            <person name="Abe M."/>
            <person name="Naito K."/>
            <person name="Vertes A.A."/>
            <person name="Yukawa H."/>
        </authorList>
    </citation>
    <scope>NUCLEOTIDE SEQUENCE [LARGE SCALE GENOMIC DNA]</scope>
    <source>
        <strain evidence="10">NBRC 12016</strain>
    </source>
</reference>
<sequence length="221" mass="25604">MVIMTRKAFDYALEEMHNDVLRMGSMVEKQIHQCIEALVKQDENLAKETIKNDDLVDGLYREIEDKCIKLTAKEQPLAIDLRTIFTTARIITDLERMADHAVDIAKITIKLKGEKYVKKLIDIGKMSKIVNDMIKKALDAYVDRDVDETYAACKMDDEIDRLYKHVFKELIEIMSEDHDKINQATQLLFVCKYLERIADHVTNICEGTIYLVTGEQKDLNE</sequence>
<evidence type="ECO:0000313" key="10">
    <source>
        <dbReference type="Proteomes" id="UP000007969"/>
    </source>
</evidence>
<evidence type="ECO:0000256" key="6">
    <source>
        <dbReference type="ARBA" id="ARBA00022592"/>
    </source>
</evidence>
<dbReference type="Gene3D" id="1.20.58.220">
    <property type="entry name" value="Phosphate transport system protein phou homolog 2, domain 2"/>
    <property type="match status" value="1"/>
</dbReference>
<feature type="domain" description="PhoU" evidence="8">
    <location>
        <begin position="124"/>
        <end position="206"/>
    </location>
</feature>
<comment type="similarity">
    <text evidence="2 7">Belongs to the PhoU family.</text>
</comment>
<evidence type="ECO:0000256" key="2">
    <source>
        <dbReference type="ARBA" id="ARBA00008107"/>
    </source>
</evidence>
<organism evidence="9 10">
    <name type="scientific">Clostridium kluyveri (strain NBRC 12016)</name>
    <dbReference type="NCBI Taxonomy" id="583346"/>
    <lineage>
        <taxon>Bacteria</taxon>
        <taxon>Bacillati</taxon>
        <taxon>Bacillota</taxon>
        <taxon>Clostridia</taxon>
        <taxon>Eubacteriales</taxon>
        <taxon>Clostridiaceae</taxon>
        <taxon>Clostridium</taxon>
    </lineage>
</organism>
<dbReference type="GO" id="GO:0006817">
    <property type="term" value="P:phosphate ion transport"/>
    <property type="evidence" value="ECO:0007669"/>
    <property type="project" value="UniProtKB-KW"/>
</dbReference>
<keyword evidence="5 7" id="KW-0963">Cytoplasm</keyword>
<name>B9E1C4_CLOK1</name>
<dbReference type="GO" id="GO:0030643">
    <property type="term" value="P:intracellular phosphate ion homeostasis"/>
    <property type="evidence" value="ECO:0007669"/>
    <property type="project" value="InterPro"/>
</dbReference>
<comment type="function">
    <text evidence="7">Plays a role in the regulation of phosphate uptake.</text>
</comment>
<gene>
    <name evidence="9" type="ordered locus">CKR_1248</name>
</gene>
<comment type="subcellular location">
    <subcellularLocation>
        <location evidence="1 7">Cytoplasm</location>
    </subcellularLocation>
</comment>
<accession>B9E1C4</accession>
<proteinExistence type="inferred from homology"/>
<evidence type="ECO:0000256" key="3">
    <source>
        <dbReference type="ARBA" id="ARBA00011738"/>
    </source>
</evidence>
<comment type="subunit">
    <text evidence="3 7">Homodimer.</text>
</comment>
<dbReference type="Pfam" id="PF01895">
    <property type="entry name" value="PhoU"/>
    <property type="match status" value="2"/>
</dbReference>
<dbReference type="Proteomes" id="UP000007969">
    <property type="component" value="Chromosome"/>
</dbReference>
<evidence type="ECO:0000256" key="5">
    <source>
        <dbReference type="ARBA" id="ARBA00022490"/>
    </source>
</evidence>
<dbReference type="GO" id="GO:0045936">
    <property type="term" value="P:negative regulation of phosphate metabolic process"/>
    <property type="evidence" value="ECO:0007669"/>
    <property type="project" value="InterPro"/>
</dbReference>
<keyword evidence="4 7" id="KW-0813">Transport</keyword>
<dbReference type="InterPro" id="IPR028366">
    <property type="entry name" value="PhoU"/>
</dbReference>
<dbReference type="InterPro" id="IPR026022">
    <property type="entry name" value="PhoU_dom"/>
</dbReference>
<evidence type="ECO:0000256" key="4">
    <source>
        <dbReference type="ARBA" id="ARBA00022448"/>
    </source>
</evidence>
<dbReference type="GO" id="GO:0005737">
    <property type="term" value="C:cytoplasm"/>
    <property type="evidence" value="ECO:0007669"/>
    <property type="project" value="UniProtKB-SubCell"/>
</dbReference>
<dbReference type="KEGG" id="ckr:CKR_1248"/>
<dbReference type="EMBL" id="AP009049">
    <property type="protein sequence ID" value="BAH06299.1"/>
    <property type="molecule type" value="Genomic_DNA"/>
</dbReference>
<evidence type="ECO:0000256" key="7">
    <source>
        <dbReference type="PIRNR" id="PIRNR003107"/>
    </source>
</evidence>
<dbReference type="PANTHER" id="PTHR42930">
    <property type="entry name" value="PHOSPHATE-SPECIFIC TRANSPORT SYSTEM ACCESSORY PROTEIN PHOU"/>
    <property type="match status" value="1"/>
</dbReference>
<evidence type="ECO:0000313" key="9">
    <source>
        <dbReference type="EMBL" id="BAH06299.1"/>
    </source>
</evidence>
<evidence type="ECO:0000256" key="1">
    <source>
        <dbReference type="ARBA" id="ARBA00004496"/>
    </source>
</evidence>
<protein>
    <recommendedName>
        <fullName evidence="7">Phosphate-specific transport system accessory protein PhoU</fullName>
    </recommendedName>
</protein>
<keyword evidence="6 7" id="KW-0592">Phosphate transport</keyword>
<dbReference type="FunFam" id="1.20.58.220:FF:000004">
    <property type="entry name" value="Phosphate-specific transport system accessory protein PhoU"/>
    <property type="match status" value="1"/>
</dbReference>